<organism evidence="2 3">
    <name type="scientific">Limulus polyphemus</name>
    <name type="common">Atlantic horseshoe crab</name>
    <dbReference type="NCBI Taxonomy" id="6850"/>
    <lineage>
        <taxon>Eukaryota</taxon>
        <taxon>Metazoa</taxon>
        <taxon>Ecdysozoa</taxon>
        <taxon>Arthropoda</taxon>
        <taxon>Chelicerata</taxon>
        <taxon>Merostomata</taxon>
        <taxon>Xiphosura</taxon>
        <taxon>Limulidae</taxon>
        <taxon>Limulus</taxon>
    </lineage>
</organism>
<dbReference type="RefSeq" id="XP_022235928.1">
    <property type="nucleotide sequence ID" value="XM_022380220.1"/>
</dbReference>
<feature type="region of interest" description="Disordered" evidence="1">
    <location>
        <begin position="1"/>
        <end position="43"/>
    </location>
</feature>
<keyword evidence="2" id="KW-1185">Reference proteome</keyword>
<proteinExistence type="predicted"/>
<dbReference type="Proteomes" id="UP000694941">
    <property type="component" value="Unplaced"/>
</dbReference>
<accession>A0ABM1RX23</accession>
<dbReference type="GeneID" id="111083599"/>
<evidence type="ECO:0000313" key="2">
    <source>
        <dbReference type="Proteomes" id="UP000694941"/>
    </source>
</evidence>
<feature type="compositionally biased region" description="Basic residues" evidence="1">
    <location>
        <begin position="244"/>
        <end position="255"/>
    </location>
</feature>
<evidence type="ECO:0000313" key="3">
    <source>
        <dbReference type="RefSeq" id="XP_022235928.1"/>
    </source>
</evidence>
<sequence length="300" mass="33694">MTSGDSSISTQEASSPQNLFFAKFTQGDQGSQNTSTRTSRLIYGGPLSTVRDVEEENSDASLISDVDQKRGRLDPAGGLLIDFENPDQLESDRPKSSGYTSCATLSDLPSQLCTPNVESQSFPHSASHSSGYHSITEEEAVGKEIYRDHREFAGCLNSTGPKKRSFRSHEFPFELKMLNLIENPLSDQTFNRNLIASGKSRSHSWDRASQRKDVVGYPLYSKTTMLSEIGQQKSKTSPREVRKRERQQKSPHKKWSITGSPGRSKVEQNNWELCMYVFGGRERGVPIVTRQPITVWKFYV</sequence>
<evidence type="ECO:0000256" key="1">
    <source>
        <dbReference type="SAM" id="MobiDB-lite"/>
    </source>
</evidence>
<protein>
    <submittedName>
        <fullName evidence="3">Uncharacterized protein LOC111083599</fullName>
    </submittedName>
</protein>
<reference evidence="3" key="1">
    <citation type="submission" date="2025-08" db="UniProtKB">
        <authorList>
            <consortium name="RefSeq"/>
        </authorList>
    </citation>
    <scope>IDENTIFICATION</scope>
    <source>
        <tissue evidence="3">Muscle</tissue>
    </source>
</reference>
<feature type="compositionally biased region" description="Polar residues" evidence="1">
    <location>
        <begin position="1"/>
        <end position="18"/>
    </location>
</feature>
<gene>
    <name evidence="3" type="primary">LOC111083599</name>
</gene>
<feature type="region of interest" description="Disordered" evidence="1">
    <location>
        <begin position="78"/>
        <end position="98"/>
    </location>
</feature>
<feature type="region of interest" description="Disordered" evidence="1">
    <location>
        <begin position="228"/>
        <end position="263"/>
    </location>
</feature>
<feature type="compositionally biased region" description="Polar residues" evidence="1">
    <location>
        <begin position="26"/>
        <end position="39"/>
    </location>
</feature>
<name>A0ABM1RX23_LIMPO</name>